<dbReference type="Gene3D" id="3.30.2350.10">
    <property type="entry name" value="Pseudouridine synthase"/>
    <property type="match status" value="1"/>
</dbReference>
<reference evidence="11 12" key="1">
    <citation type="submission" date="2018-11" db="EMBL/GenBank/DDBJ databases">
        <title>The draft genome sequence of Amphritea opalescens ANRC-JH13T.</title>
        <authorList>
            <person name="Fang Z."/>
            <person name="Zhang Y."/>
            <person name="Han X."/>
        </authorList>
    </citation>
    <scope>NUCLEOTIDE SEQUENCE [LARGE SCALE GENOMIC DNA]</scope>
    <source>
        <strain evidence="11 12">ANRC-JH13</strain>
    </source>
</reference>
<dbReference type="PANTHER" id="PTHR21600">
    <property type="entry name" value="MITOCHONDRIAL RNA PSEUDOURIDINE SYNTHASE"/>
    <property type="match status" value="1"/>
</dbReference>
<evidence type="ECO:0000313" key="12">
    <source>
        <dbReference type="Proteomes" id="UP000283087"/>
    </source>
</evidence>
<evidence type="ECO:0000259" key="10">
    <source>
        <dbReference type="Pfam" id="PF00849"/>
    </source>
</evidence>
<dbReference type="Pfam" id="PF00849">
    <property type="entry name" value="PseudoU_synth_2"/>
    <property type="match status" value="1"/>
</dbReference>
<evidence type="ECO:0000256" key="2">
    <source>
        <dbReference type="ARBA" id="ARBA00023235"/>
    </source>
</evidence>
<dbReference type="GO" id="GO:0160149">
    <property type="term" value="F:tRNA pseudouridine(65) synthase activity"/>
    <property type="evidence" value="ECO:0007669"/>
    <property type="project" value="UniProtKB-EC"/>
</dbReference>
<dbReference type="Proteomes" id="UP000283087">
    <property type="component" value="Unassembled WGS sequence"/>
</dbReference>
<comment type="caution">
    <text evidence="11">The sequence shown here is derived from an EMBL/GenBank/DDBJ whole genome shotgun (WGS) entry which is preliminary data.</text>
</comment>
<keyword evidence="1" id="KW-0819">tRNA processing</keyword>
<gene>
    <name evidence="11" type="ORF">EH243_02145</name>
</gene>
<dbReference type="GO" id="GO:0000455">
    <property type="term" value="P:enzyme-directed rRNA pseudouridine synthesis"/>
    <property type="evidence" value="ECO:0007669"/>
    <property type="project" value="TreeGrafter"/>
</dbReference>
<accession>A0A430KWB3</accession>
<comment type="function">
    <text evidence="4">Responsible for synthesis of pseudouridine from uracil-65 in transfer RNAs.</text>
</comment>
<comment type="catalytic activity">
    <reaction evidence="3">
        <text>uridine(65) in tRNA = pseudouridine(65) in tRNA</text>
        <dbReference type="Rhea" id="RHEA:42536"/>
        <dbReference type="Rhea" id="RHEA-COMP:10103"/>
        <dbReference type="Rhea" id="RHEA-COMP:10104"/>
        <dbReference type="ChEBI" id="CHEBI:65314"/>
        <dbReference type="ChEBI" id="CHEBI:65315"/>
        <dbReference type="EC" id="5.4.99.26"/>
    </reaction>
</comment>
<dbReference type="EC" id="5.4.99.26" evidence="5"/>
<sequence length="258" mass="29677">MYPIHVIFEDEHYFAIDKPAGLLVHPSPIERRAPNAVALIREQLGIKAYTVHRLDRPTSGVLIFAKSSEAANKLNICFAERRVQKTYLCVCRGYTEEQEVIDYPLKEIIDKVADKRANPNKPAKDAVSEYRRLGTVELPIPVSKYPAARYSLVEVKPKTGRKHQIRRHFKHIFHPLVGDTQHGDGKHNTLFREHFGLERLLLMATQLEFIHPFTQQPVIINAPVTPWIDQLFSQFGWQGLYPAPLECIEQHRDDADDD</sequence>
<dbReference type="InterPro" id="IPR050188">
    <property type="entry name" value="RluA_PseudoU_synthase"/>
</dbReference>
<dbReference type="PANTHER" id="PTHR21600:SF56">
    <property type="entry name" value="TRNA PSEUDOURIDINE SYNTHASE C"/>
    <property type="match status" value="1"/>
</dbReference>
<feature type="domain" description="Pseudouridine synthase RsuA/RluA-like" evidence="10">
    <location>
        <begin position="12"/>
        <end position="171"/>
    </location>
</feature>
<dbReference type="InterPro" id="IPR006224">
    <property type="entry name" value="PsdUridine_synth_RluA-like_CS"/>
</dbReference>
<dbReference type="InterPro" id="IPR020103">
    <property type="entry name" value="PsdUridine_synth_cat_dom_sf"/>
</dbReference>
<evidence type="ECO:0000256" key="5">
    <source>
        <dbReference type="ARBA" id="ARBA00038943"/>
    </source>
</evidence>
<evidence type="ECO:0000256" key="9">
    <source>
        <dbReference type="ARBA" id="ARBA00043049"/>
    </source>
</evidence>
<protein>
    <recommendedName>
        <fullName evidence="6">tRNA pseudouridine synthase C</fullName>
        <ecNumber evidence="5">5.4.99.26</ecNumber>
    </recommendedName>
    <alternativeName>
        <fullName evidence="8">tRNA pseudouridine(65) synthase</fullName>
    </alternativeName>
    <alternativeName>
        <fullName evidence="9">tRNA pseudouridylate synthase C</fullName>
    </alternativeName>
    <alternativeName>
        <fullName evidence="7">tRNA-uridine isomerase C</fullName>
    </alternativeName>
</protein>
<dbReference type="EMBL" id="RQXW01000001">
    <property type="protein sequence ID" value="RTE67770.1"/>
    <property type="molecule type" value="Genomic_DNA"/>
</dbReference>
<evidence type="ECO:0000313" key="11">
    <source>
        <dbReference type="EMBL" id="RTE67770.1"/>
    </source>
</evidence>
<evidence type="ECO:0000256" key="3">
    <source>
        <dbReference type="ARBA" id="ARBA00036607"/>
    </source>
</evidence>
<evidence type="ECO:0000256" key="1">
    <source>
        <dbReference type="ARBA" id="ARBA00022694"/>
    </source>
</evidence>
<dbReference type="AlphaFoldDB" id="A0A430KWB3"/>
<dbReference type="SUPFAM" id="SSF55120">
    <property type="entry name" value="Pseudouridine synthase"/>
    <property type="match status" value="1"/>
</dbReference>
<dbReference type="PROSITE" id="PS01129">
    <property type="entry name" value="PSI_RLU"/>
    <property type="match status" value="1"/>
</dbReference>
<dbReference type="InterPro" id="IPR006145">
    <property type="entry name" value="PsdUridine_synth_RsuA/RluA"/>
</dbReference>
<dbReference type="GO" id="GO:0003723">
    <property type="term" value="F:RNA binding"/>
    <property type="evidence" value="ECO:0007669"/>
    <property type="project" value="InterPro"/>
</dbReference>
<evidence type="ECO:0000256" key="7">
    <source>
        <dbReference type="ARBA" id="ARBA00041803"/>
    </source>
</evidence>
<dbReference type="RefSeq" id="WP_126156980.1">
    <property type="nucleotide sequence ID" value="NZ_RQXW01000001.1"/>
</dbReference>
<dbReference type="GO" id="GO:0008033">
    <property type="term" value="P:tRNA processing"/>
    <property type="evidence" value="ECO:0007669"/>
    <property type="project" value="UniProtKB-KW"/>
</dbReference>
<evidence type="ECO:0000256" key="4">
    <source>
        <dbReference type="ARBA" id="ARBA00037670"/>
    </source>
</evidence>
<keyword evidence="12" id="KW-1185">Reference proteome</keyword>
<keyword evidence="2" id="KW-0413">Isomerase</keyword>
<organism evidence="11 12">
    <name type="scientific">Amphritea opalescens</name>
    <dbReference type="NCBI Taxonomy" id="2490544"/>
    <lineage>
        <taxon>Bacteria</taxon>
        <taxon>Pseudomonadati</taxon>
        <taxon>Pseudomonadota</taxon>
        <taxon>Gammaproteobacteria</taxon>
        <taxon>Oceanospirillales</taxon>
        <taxon>Oceanospirillaceae</taxon>
        <taxon>Amphritea</taxon>
    </lineage>
</organism>
<proteinExistence type="predicted"/>
<dbReference type="OrthoDB" id="9807829at2"/>
<name>A0A430KWB3_9GAMM</name>
<evidence type="ECO:0000256" key="6">
    <source>
        <dbReference type="ARBA" id="ARBA00040675"/>
    </source>
</evidence>
<evidence type="ECO:0000256" key="8">
    <source>
        <dbReference type="ARBA" id="ARBA00041975"/>
    </source>
</evidence>